<dbReference type="EMBL" id="CP003563">
    <property type="protein sequence ID" value="AFL50665.1"/>
    <property type="molecule type" value="Genomic_DNA"/>
</dbReference>
<dbReference type="Proteomes" id="UP000006180">
    <property type="component" value="Chromosome"/>
</dbReference>
<organism evidence="1 2">
    <name type="scientific">Sinorhizobium fredii (strain USDA 257)</name>
    <dbReference type="NCBI Taxonomy" id="1185652"/>
    <lineage>
        <taxon>Bacteria</taxon>
        <taxon>Pseudomonadati</taxon>
        <taxon>Pseudomonadota</taxon>
        <taxon>Alphaproteobacteria</taxon>
        <taxon>Hyphomicrobiales</taxon>
        <taxon>Rhizobiaceae</taxon>
        <taxon>Sinorhizobium/Ensifer group</taxon>
        <taxon>Sinorhizobium</taxon>
    </lineage>
</organism>
<gene>
    <name evidence="1" type="ORF">USDA257_c20830</name>
</gene>
<protein>
    <submittedName>
        <fullName evidence="1">Uncharacterized protein</fullName>
    </submittedName>
</protein>
<dbReference type="PATRIC" id="fig|1185652.3.peg.2149"/>
<reference evidence="1 2" key="1">
    <citation type="journal article" date="2012" name="J. Bacteriol.">
        <title>Complete genome sequence of the broad-host-range strain Sinorhizobium fredii USDA257.</title>
        <authorList>
            <person name="Schuldes J."/>
            <person name="Rodriguez Orbegoso M."/>
            <person name="Schmeisser C."/>
            <person name="Krishnan H.B."/>
            <person name="Daniel R."/>
            <person name="Streit W.R."/>
        </authorList>
    </citation>
    <scope>NUCLEOTIDE SEQUENCE [LARGE SCALE GENOMIC DNA]</scope>
    <source>
        <strain evidence="1 2">USDA 257</strain>
    </source>
</reference>
<sequence length="135" mass="15107">MVGAIIDLGNCLDLTVRENLELLSDAYRSFETARAKAGLDLPVNKDVRGVKDGDKLLRFLDCAVIKHLHQNIEDEAQQARQRGSEPLFPPFDTVRGLFVEGEQVYPGGGFYQKTHTQIAVRTEACIIGVFHPRNR</sequence>
<name>I3X459_SINF2</name>
<dbReference type="STRING" id="1185652.USDA257_c20830"/>
<dbReference type="AlphaFoldDB" id="I3X459"/>
<dbReference type="HOGENOM" id="CLU_1884398_0_0_5"/>
<accession>I3X459</accession>
<dbReference type="eggNOG" id="ENOG5031FT7">
    <property type="taxonomic scope" value="Bacteria"/>
</dbReference>
<evidence type="ECO:0000313" key="1">
    <source>
        <dbReference type="EMBL" id="AFL50665.1"/>
    </source>
</evidence>
<dbReference type="KEGG" id="sfd:USDA257_c20830"/>
<proteinExistence type="predicted"/>
<evidence type="ECO:0000313" key="2">
    <source>
        <dbReference type="Proteomes" id="UP000006180"/>
    </source>
</evidence>